<protein>
    <submittedName>
        <fullName evidence="1">Uncharacterized protein</fullName>
    </submittedName>
</protein>
<sequence>MKNNLHLVCVRYDGKNPENRREMQAKKFQSAGSETGSKRLTEREKNRFRLRIILVAGWHDFREEVT</sequence>
<dbReference type="RefSeq" id="WP_318585809.1">
    <property type="nucleotide sequence ID" value="NZ_JAWRCP010000002.1"/>
</dbReference>
<dbReference type="EMBL" id="JAWRCP010000002">
    <property type="protein sequence ID" value="MDW6094215.1"/>
    <property type="molecule type" value="Genomic_DNA"/>
</dbReference>
<keyword evidence="2" id="KW-1185">Reference proteome</keyword>
<comment type="caution">
    <text evidence="1">The sequence shown here is derived from an EMBL/GenBank/DDBJ whole genome shotgun (WGS) entry which is preliminary data.</text>
</comment>
<proteinExistence type="predicted"/>
<organism evidence="1 2">
    <name type="scientific">Vibrio rhizosphaerae</name>
    <dbReference type="NCBI Taxonomy" id="398736"/>
    <lineage>
        <taxon>Bacteria</taxon>
        <taxon>Pseudomonadati</taxon>
        <taxon>Pseudomonadota</taxon>
        <taxon>Gammaproteobacteria</taxon>
        <taxon>Vibrionales</taxon>
        <taxon>Vibrionaceae</taxon>
        <taxon>Vibrio</taxon>
    </lineage>
</organism>
<gene>
    <name evidence="1" type="ORF">SBX64_16880</name>
</gene>
<name>A0ABU4IXT3_9VIBR</name>
<evidence type="ECO:0000313" key="2">
    <source>
        <dbReference type="Proteomes" id="UP001279860"/>
    </source>
</evidence>
<dbReference type="Proteomes" id="UP001279860">
    <property type="component" value="Unassembled WGS sequence"/>
</dbReference>
<evidence type="ECO:0000313" key="1">
    <source>
        <dbReference type="EMBL" id="MDW6094215.1"/>
    </source>
</evidence>
<accession>A0ABU4IXT3</accession>
<reference evidence="1 2" key="1">
    <citation type="submission" date="2023-11" db="EMBL/GenBank/DDBJ databases">
        <title>Plant-associative lifestyle of Vibrio porteresiae and its evolutionary dynamics.</title>
        <authorList>
            <person name="Rameshkumar N."/>
            <person name="Kirti K."/>
        </authorList>
    </citation>
    <scope>NUCLEOTIDE SEQUENCE [LARGE SCALE GENOMIC DNA]</scope>
    <source>
        <strain evidence="1 2">MSSRF7</strain>
    </source>
</reference>